<name>A0ABV6U065_9ACTN</name>
<dbReference type="EMBL" id="JBHMQT010000003">
    <property type="protein sequence ID" value="MFC0861419.1"/>
    <property type="molecule type" value="Genomic_DNA"/>
</dbReference>
<dbReference type="RefSeq" id="WP_394299614.1">
    <property type="nucleotide sequence ID" value="NZ_JBHMQT010000003.1"/>
</dbReference>
<evidence type="ECO:0000313" key="1">
    <source>
        <dbReference type="EMBL" id="MFC0861419.1"/>
    </source>
</evidence>
<gene>
    <name evidence="1" type="ORF">ACFHYQ_03815</name>
</gene>
<protein>
    <submittedName>
        <fullName evidence="1">Uncharacterized protein</fullName>
    </submittedName>
</protein>
<accession>A0ABV6U065</accession>
<dbReference type="Proteomes" id="UP001589870">
    <property type="component" value="Unassembled WGS sequence"/>
</dbReference>
<keyword evidence="2" id="KW-1185">Reference proteome</keyword>
<organism evidence="1 2">
    <name type="scientific">Sphaerimonospora cavernae</name>
    <dbReference type="NCBI Taxonomy" id="1740611"/>
    <lineage>
        <taxon>Bacteria</taxon>
        <taxon>Bacillati</taxon>
        <taxon>Actinomycetota</taxon>
        <taxon>Actinomycetes</taxon>
        <taxon>Streptosporangiales</taxon>
        <taxon>Streptosporangiaceae</taxon>
        <taxon>Sphaerimonospora</taxon>
    </lineage>
</organism>
<sequence>MQRRVEPQVSPAIVVRALSARFPKWTIWWGQATMRYWGMSRRRNGTLIHVEARSAQDFVRQAREIDTHTP</sequence>
<proteinExistence type="predicted"/>
<evidence type="ECO:0000313" key="2">
    <source>
        <dbReference type="Proteomes" id="UP001589870"/>
    </source>
</evidence>
<comment type="caution">
    <text evidence="1">The sequence shown here is derived from an EMBL/GenBank/DDBJ whole genome shotgun (WGS) entry which is preliminary data.</text>
</comment>
<reference evidence="1 2" key="1">
    <citation type="submission" date="2024-09" db="EMBL/GenBank/DDBJ databases">
        <authorList>
            <person name="Sun Q."/>
            <person name="Mori K."/>
        </authorList>
    </citation>
    <scope>NUCLEOTIDE SEQUENCE [LARGE SCALE GENOMIC DNA]</scope>
    <source>
        <strain evidence="1 2">TBRC 1851</strain>
    </source>
</reference>